<evidence type="ECO:0000313" key="4">
    <source>
        <dbReference type="EMBL" id="VAX36327.1"/>
    </source>
</evidence>
<dbReference type="AlphaFoldDB" id="A0A3B1E2U5"/>
<evidence type="ECO:0000256" key="1">
    <source>
        <dbReference type="SAM" id="MobiDB-lite"/>
    </source>
</evidence>
<proteinExistence type="predicted"/>
<dbReference type="Pfam" id="PF14237">
    <property type="entry name" value="GYF_2"/>
    <property type="match status" value="1"/>
</dbReference>
<evidence type="ECO:0000259" key="3">
    <source>
        <dbReference type="Pfam" id="PF14237"/>
    </source>
</evidence>
<feature type="domain" description="GYF" evidence="3">
    <location>
        <begin position="316"/>
        <end position="365"/>
    </location>
</feature>
<dbReference type="Pfam" id="PF13421">
    <property type="entry name" value="Band_7_1"/>
    <property type="match status" value="1"/>
</dbReference>
<dbReference type="SUPFAM" id="SSF117892">
    <property type="entry name" value="Band 7/SPFH domain"/>
    <property type="match status" value="1"/>
</dbReference>
<dbReference type="PANTHER" id="PTHR37826:SF2">
    <property type="entry name" value="ZINC-RIBBON DOMAIN-CONTAINING PROTEIN"/>
    <property type="match status" value="1"/>
</dbReference>
<organism evidence="4">
    <name type="scientific">hydrothermal vent metagenome</name>
    <dbReference type="NCBI Taxonomy" id="652676"/>
    <lineage>
        <taxon>unclassified sequences</taxon>
        <taxon>metagenomes</taxon>
        <taxon>ecological metagenomes</taxon>
    </lineage>
</organism>
<dbReference type="EMBL" id="UOGL01000049">
    <property type="protein sequence ID" value="VAX36327.1"/>
    <property type="molecule type" value="Genomic_DNA"/>
</dbReference>
<dbReference type="Gene3D" id="3.30.479.30">
    <property type="entry name" value="Band 7 domain"/>
    <property type="match status" value="1"/>
</dbReference>
<sequence>MGFMDSLKNKLRNELIDIIEWVDDSNHTIAWRFPRYQNEIKNGAQLIVRPGQMAVLVHRGELADVFEPGHYKLTTDNLPLLSTLQGWKYGFDSPFRSEVYFVSTKQVTDLKWGTPNPIMLRDDDFGPVRLRAFGTYTLKVIDPRALLTELVGTDSTFETDEVTELLRSIIVTAFADMLGEQNIAALDLAAKYREMSDGLREAVCERIDDEYGLEVPQLFIVNISLPEEVEKAIDTRSSMGAIGDMNKFQQFQMGKAVLEAAENPSGGGAGEGLGLGMGFAMANRMVQSPGMMPPGAMPATAGAPAVPPPPPASPAWHIAVNGQTTGPFTMQQITQQITGGQLSRATTVWSAGMAGWLPAGDVPQLTPAFGAVPPPPPT</sequence>
<name>A0A3B1E2U5_9ZZZZ</name>
<dbReference type="InterPro" id="IPR033880">
    <property type="entry name" value="SPFH_YdjI"/>
</dbReference>
<dbReference type="InterPro" id="IPR036013">
    <property type="entry name" value="Band_7/SPFH_dom_sf"/>
</dbReference>
<accession>A0A3B1E2U5</accession>
<dbReference type="InterPro" id="IPR025640">
    <property type="entry name" value="GYF_2"/>
</dbReference>
<reference evidence="4" key="1">
    <citation type="submission" date="2018-06" db="EMBL/GenBank/DDBJ databases">
        <authorList>
            <person name="Zhirakovskaya E."/>
        </authorList>
    </citation>
    <scope>NUCLEOTIDE SEQUENCE</scope>
</reference>
<gene>
    <name evidence="4" type="ORF">MNBD_PLANCTO02-1846</name>
</gene>
<dbReference type="PANTHER" id="PTHR37826">
    <property type="entry name" value="FLOTILLIN BAND_7_5 DOMAIN PROTEIN"/>
    <property type="match status" value="1"/>
</dbReference>
<feature type="region of interest" description="Disordered" evidence="1">
    <location>
        <begin position="300"/>
        <end position="319"/>
    </location>
</feature>
<evidence type="ECO:0000259" key="2">
    <source>
        <dbReference type="Pfam" id="PF13421"/>
    </source>
</evidence>
<dbReference type="CDD" id="cd03408">
    <property type="entry name" value="SPFH_like_u1"/>
    <property type="match status" value="1"/>
</dbReference>
<protein>
    <submittedName>
        <fullName evidence="4">Virion core protein (Lumpy skin disease virus)</fullName>
    </submittedName>
</protein>
<feature type="domain" description="SPFH" evidence="2">
    <location>
        <begin position="30"/>
        <end position="240"/>
    </location>
</feature>